<dbReference type="InterPro" id="IPR000595">
    <property type="entry name" value="cNMP-bd_dom"/>
</dbReference>
<dbReference type="SUPFAM" id="SSF51206">
    <property type="entry name" value="cAMP-binding domain-like"/>
    <property type="match status" value="1"/>
</dbReference>
<dbReference type="InterPro" id="IPR046342">
    <property type="entry name" value="CBS_dom_sf"/>
</dbReference>
<dbReference type="InterPro" id="IPR051257">
    <property type="entry name" value="Diverse_CBS-Domain"/>
</dbReference>
<dbReference type="CDD" id="cd00038">
    <property type="entry name" value="CAP_ED"/>
    <property type="match status" value="1"/>
</dbReference>
<dbReference type="Pfam" id="PF10335">
    <property type="entry name" value="DUF294_C"/>
    <property type="match status" value="1"/>
</dbReference>
<keyword evidence="5" id="KW-1185">Reference proteome</keyword>
<evidence type="ECO:0000259" key="3">
    <source>
        <dbReference type="PROSITE" id="PS51371"/>
    </source>
</evidence>
<dbReference type="GO" id="GO:0008773">
    <property type="term" value="F:[protein-PII] uridylyltransferase activity"/>
    <property type="evidence" value="ECO:0007669"/>
    <property type="project" value="InterPro"/>
</dbReference>
<dbReference type="SMART" id="SM00116">
    <property type="entry name" value="CBS"/>
    <property type="match status" value="2"/>
</dbReference>
<dbReference type="PANTHER" id="PTHR43080">
    <property type="entry name" value="CBS DOMAIN-CONTAINING PROTEIN CBSX3, MITOCHONDRIAL"/>
    <property type="match status" value="1"/>
</dbReference>
<dbReference type="Pfam" id="PF00571">
    <property type="entry name" value="CBS"/>
    <property type="match status" value="2"/>
</dbReference>
<feature type="domain" description="CBS" evidence="3">
    <location>
        <begin position="202"/>
        <end position="262"/>
    </location>
</feature>
<evidence type="ECO:0000313" key="4">
    <source>
        <dbReference type="EMBL" id="ACO45439.1"/>
    </source>
</evidence>
<proteinExistence type="predicted"/>
<dbReference type="STRING" id="546414.Deide_05980"/>
<dbReference type="KEGG" id="ddr:Deide_05980"/>
<dbReference type="InterPro" id="IPR000644">
    <property type="entry name" value="CBS_dom"/>
</dbReference>
<dbReference type="InterPro" id="IPR018490">
    <property type="entry name" value="cNMP-bd_dom_sf"/>
</dbReference>
<keyword evidence="1 2" id="KW-0129">CBS domain</keyword>
<evidence type="ECO:0000256" key="1">
    <source>
        <dbReference type="ARBA" id="ARBA00023122"/>
    </source>
</evidence>
<dbReference type="SUPFAM" id="SSF54631">
    <property type="entry name" value="CBS-domain pair"/>
    <property type="match status" value="1"/>
</dbReference>
<organism evidence="4 5">
    <name type="scientific">Deinococcus deserti (strain DSM 17065 / CIP 109153 / LMG 22923 / VCD115)</name>
    <dbReference type="NCBI Taxonomy" id="546414"/>
    <lineage>
        <taxon>Bacteria</taxon>
        <taxon>Thermotogati</taxon>
        <taxon>Deinococcota</taxon>
        <taxon>Deinococci</taxon>
        <taxon>Deinococcales</taxon>
        <taxon>Deinococcaceae</taxon>
        <taxon>Deinococcus</taxon>
    </lineage>
</organism>
<dbReference type="InterPro" id="IPR005105">
    <property type="entry name" value="GlnD_Uridyltrans_N"/>
</dbReference>
<dbReference type="AlphaFoldDB" id="C1D0R5"/>
<reference evidence="4 5" key="1">
    <citation type="journal article" date="2009" name="PLoS Genet.">
        <title>Alliance of proteomics and genomics to unravel the specificities of Sahara bacterium Deinococcus deserti.</title>
        <authorList>
            <person name="de Groot A."/>
            <person name="Dulermo R."/>
            <person name="Ortet P."/>
            <person name="Blanchard L."/>
            <person name="Guerin P."/>
            <person name="Fernandez B."/>
            <person name="Vacherie B."/>
            <person name="Dossat C."/>
            <person name="Jolivet E."/>
            <person name="Siguier P."/>
            <person name="Chandler M."/>
            <person name="Barakat M."/>
            <person name="Dedieu A."/>
            <person name="Barbe V."/>
            <person name="Heulin T."/>
            <person name="Sommer S."/>
            <person name="Achouak W."/>
            <person name="Armengaud J."/>
        </authorList>
    </citation>
    <scope>NUCLEOTIDE SEQUENCE [LARGE SCALE GENOMIC DNA]</scope>
    <source>
        <strain evidence="5">DSM 17065 / CIP 109153 / LMG 22923 / VCD115</strain>
    </source>
</reference>
<sequence length="585" mass="63918">MLGHASQVGLHDHERFLRAYPPYGTLDAADLHALVASLQVRFLPRGASTDVTGGVFIVRRGELDLGGEHYGPGDTLGGGVRTGTAQATTDSWLYVLPPEQAERWLSHPALHEFLTSELSARLRAADAGLDLESFVVHDLMVPPQLVAPDATVQQAAARMRDERVSSVMVPLEGFFGILTDKDLRNRVLADGLPPTTPVREVMSAPALTAPDNVTALSALNLMFRHNIRHLPLMRGPQLVGMVGTAQLLRLQTRGVGFLVQDLLDAPDEDALVARAHGIQEHAAQMRISGQRAEQIARISSYAYDALYRRAIALAEGALGPPPGPYAWVLLGSIARRESGLNPDQDHQLLIERETHRPYFEALAQRVETLLERAGLPGCSGGVMASRHLLTREAYAAQMRQWFRTPEPQALLNVTIFFDPRVVAGDLDVREARNVRLSARQHPLFLAHLTRLAASHRPPLGFRQRIRAGPGDTLDLKTQGLALIVDLARLQALSTGEAGASTFVRLREPGQDRLLHPDTCADLRAAYSYLMDLRLELQVAQLSAGQALSQRLPLHSLSGPQEVHLREVFKLIARVHATLAAQVGGP</sequence>
<dbReference type="PANTHER" id="PTHR43080:SF2">
    <property type="entry name" value="CBS DOMAIN-CONTAINING PROTEIN"/>
    <property type="match status" value="1"/>
</dbReference>
<dbReference type="PaxDb" id="546414-Deide_05980"/>
<dbReference type="CDD" id="cd05401">
    <property type="entry name" value="NT_GlnE_GlnD_like"/>
    <property type="match status" value="1"/>
</dbReference>
<dbReference type="eggNOG" id="COG2905">
    <property type="taxonomic scope" value="Bacteria"/>
</dbReference>
<dbReference type="EMBL" id="CP001114">
    <property type="protein sequence ID" value="ACO45439.1"/>
    <property type="molecule type" value="Genomic_DNA"/>
</dbReference>
<dbReference type="Pfam" id="PF03445">
    <property type="entry name" value="DUF294"/>
    <property type="match status" value="1"/>
</dbReference>
<dbReference type="InterPro" id="IPR014710">
    <property type="entry name" value="RmlC-like_jellyroll"/>
</dbReference>
<name>C1D0R5_DEIDV</name>
<dbReference type="HOGENOM" id="CLU_027866_1_0_0"/>
<dbReference type="OrthoDB" id="9810963at2"/>
<dbReference type="PROSITE" id="PS51371">
    <property type="entry name" value="CBS"/>
    <property type="match status" value="1"/>
</dbReference>
<dbReference type="Gene3D" id="2.60.120.10">
    <property type="entry name" value="Jelly Rolls"/>
    <property type="match status" value="1"/>
</dbReference>
<dbReference type="Proteomes" id="UP000002208">
    <property type="component" value="Chromosome"/>
</dbReference>
<dbReference type="InterPro" id="IPR018821">
    <property type="entry name" value="DUF294_put_nucleoTrafse_sb-bd"/>
</dbReference>
<evidence type="ECO:0000256" key="2">
    <source>
        <dbReference type="PROSITE-ProRule" id="PRU00703"/>
    </source>
</evidence>
<accession>C1D0R5</accession>
<evidence type="ECO:0000313" key="5">
    <source>
        <dbReference type="Proteomes" id="UP000002208"/>
    </source>
</evidence>
<protein>
    <submittedName>
        <fullName evidence="4">Putative CBS domain protein</fullName>
    </submittedName>
</protein>
<dbReference type="CDD" id="cd04587">
    <property type="entry name" value="CBS_pair_CAP-ED_NT_Pol-beta-like_DUF294_assoc"/>
    <property type="match status" value="1"/>
</dbReference>
<dbReference type="RefSeq" id="WP_012692562.1">
    <property type="nucleotide sequence ID" value="NC_012526.1"/>
</dbReference>
<dbReference type="Gene3D" id="3.10.580.10">
    <property type="entry name" value="CBS-domain"/>
    <property type="match status" value="1"/>
</dbReference>
<gene>
    <name evidence="4" type="ordered locus">Deide_05980</name>
</gene>